<gene>
    <name evidence="1" type="ORF">CCMSSC00406_0009227</name>
</gene>
<keyword evidence="2" id="KW-1185">Reference proteome</keyword>
<dbReference type="Proteomes" id="UP000824881">
    <property type="component" value="Unassembled WGS sequence"/>
</dbReference>
<evidence type="ECO:0000313" key="2">
    <source>
        <dbReference type="Proteomes" id="UP000824881"/>
    </source>
</evidence>
<reference evidence="1 2" key="1">
    <citation type="journal article" date="2021" name="Appl. Environ. Microbiol.">
        <title>Genetic linkage and physical mapping for an oyster mushroom Pleurotus cornucopiae and QTL analysis for the trait cap color.</title>
        <authorList>
            <person name="Zhang Y."/>
            <person name="Gao W."/>
            <person name="Sonnenberg A."/>
            <person name="Chen Q."/>
            <person name="Zhang J."/>
            <person name="Huang C."/>
        </authorList>
    </citation>
    <scope>NUCLEOTIDE SEQUENCE [LARGE SCALE GENOMIC DNA]</scope>
    <source>
        <strain evidence="1">CCMSSC00406</strain>
    </source>
</reference>
<organism evidence="1 2">
    <name type="scientific">Pleurotus cornucopiae</name>
    <name type="common">Cornucopia mushroom</name>
    <dbReference type="NCBI Taxonomy" id="5321"/>
    <lineage>
        <taxon>Eukaryota</taxon>
        <taxon>Fungi</taxon>
        <taxon>Dikarya</taxon>
        <taxon>Basidiomycota</taxon>
        <taxon>Agaricomycotina</taxon>
        <taxon>Agaricomycetes</taxon>
        <taxon>Agaricomycetidae</taxon>
        <taxon>Agaricales</taxon>
        <taxon>Pleurotineae</taxon>
        <taxon>Pleurotaceae</taxon>
        <taxon>Pleurotus</taxon>
    </lineage>
</organism>
<proteinExistence type="predicted"/>
<sequence length="531" mass="57041">MATTDQAGGALAALPSGLTVRGEVESKSEMNQEFAACFDTPQVGATVAARLEVEDGKHSQAGPPAPRAGPAVILPSSAYLSQVADTLHACGTLPEAPAPAPVVAVDDFDDDDTDKADFDEEEVSLWNVWDENREAWTELRVPIKPSPRAIREGLPVQRMLSSAAKRKQASEAPHVEVNTIKANEKGKKKAIAEDTPAVNEDNSKATARRKTMAKGKGREEPPTVHVESSEAEEQPKIVVKADKGKTKASKHTSEAVKVAVRAAKKVSQMKAVEHSISPRRRKETVKATIRAKKVTQVKAAGRKVSTRGRGAAKAAVTGTTSVTGIVSLVPLPPKKASKVKVTVGERPPLSGAATHNTPSKSSVPKIDEGAESISYRTRLTLKLPDTKAVEHKDEAADKNTLENPSAVVTANAKEVEEKAPRRSTRNAEKPEVPKANEVEAKRAAGRPKRKQMDEDGREGRVWAKRTKQDDAEPAEEGPRAKIMLRIPKRLTREEIATVKAEVADGSKGKQGAIPDTNPNDEPKLRRSARAK</sequence>
<evidence type="ECO:0000313" key="1">
    <source>
        <dbReference type="EMBL" id="KAG9223596.1"/>
    </source>
</evidence>
<name>A0ACB7J316_PLECO</name>
<dbReference type="EMBL" id="WQMT02000004">
    <property type="protein sequence ID" value="KAG9223596.1"/>
    <property type="molecule type" value="Genomic_DNA"/>
</dbReference>
<accession>A0ACB7J316</accession>
<comment type="caution">
    <text evidence="1">The sequence shown here is derived from an EMBL/GenBank/DDBJ whole genome shotgun (WGS) entry which is preliminary data.</text>
</comment>
<protein>
    <submittedName>
        <fullName evidence="1">Uncharacterized protein</fullName>
    </submittedName>
</protein>